<dbReference type="InterPro" id="IPR036097">
    <property type="entry name" value="HisK_dim/P_sf"/>
</dbReference>
<feature type="modified residue" description="4-aspartylphosphate" evidence="4">
    <location>
        <position position="643"/>
    </location>
</feature>
<dbReference type="Proteomes" id="UP000245820">
    <property type="component" value="Chromosome"/>
</dbReference>
<dbReference type="PRINTS" id="PR00344">
    <property type="entry name" value="BCTRLSENSOR"/>
</dbReference>
<dbReference type="OrthoDB" id="9177042at2"/>
<dbReference type="Pfam" id="PF00512">
    <property type="entry name" value="HisKA"/>
    <property type="match status" value="1"/>
</dbReference>
<dbReference type="Pfam" id="PF00072">
    <property type="entry name" value="Response_reg"/>
    <property type="match status" value="1"/>
</dbReference>
<dbReference type="AlphaFoldDB" id="A0A2S2DKK1"/>
<dbReference type="Gene3D" id="3.30.450.20">
    <property type="entry name" value="PAS domain"/>
    <property type="match status" value="2"/>
</dbReference>
<evidence type="ECO:0000259" key="6">
    <source>
        <dbReference type="PROSITE" id="PS50109"/>
    </source>
</evidence>
<dbReference type="SUPFAM" id="SSF55785">
    <property type="entry name" value="PYP-like sensor domain (PAS domain)"/>
    <property type="match status" value="2"/>
</dbReference>
<dbReference type="InterPro" id="IPR003594">
    <property type="entry name" value="HATPase_dom"/>
</dbReference>
<evidence type="ECO:0000256" key="5">
    <source>
        <dbReference type="SAM" id="Coils"/>
    </source>
</evidence>
<keyword evidence="10" id="KW-1185">Reference proteome</keyword>
<accession>A0A2S2DKK1</accession>
<feature type="domain" description="PAC" evidence="8">
    <location>
        <begin position="111"/>
        <end position="163"/>
    </location>
</feature>
<dbReference type="InterPro" id="IPR011006">
    <property type="entry name" value="CheY-like_superfamily"/>
</dbReference>
<evidence type="ECO:0000313" key="9">
    <source>
        <dbReference type="EMBL" id="AWL05892.1"/>
    </source>
</evidence>
<dbReference type="SUPFAM" id="SSF55874">
    <property type="entry name" value="ATPase domain of HSP90 chaperone/DNA topoisomerase II/histidine kinase"/>
    <property type="match status" value="1"/>
</dbReference>
<evidence type="ECO:0000256" key="3">
    <source>
        <dbReference type="ARBA" id="ARBA00022553"/>
    </source>
</evidence>
<evidence type="ECO:0000259" key="7">
    <source>
        <dbReference type="PROSITE" id="PS50110"/>
    </source>
</evidence>
<dbReference type="PROSITE" id="PS50110">
    <property type="entry name" value="RESPONSE_REGULATORY"/>
    <property type="match status" value="1"/>
</dbReference>
<dbReference type="PANTHER" id="PTHR43065">
    <property type="entry name" value="SENSOR HISTIDINE KINASE"/>
    <property type="match status" value="1"/>
</dbReference>
<dbReference type="InterPro" id="IPR004358">
    <property type="entry name" value="Sig_transdc_His_kin-like_C"/>
</dbReference>
<dbReference type="InterPro" id="IPR035965">
    <property type="entry name" value="PAS-like_dom_sf"/>
</dbReference>
<dbReference type="SMART" id="SM00086">
    <property type="entry name" value="PAC"/>
    <property type="match status" value="2"/>
</dbReference>
<organism evidence="9 10">
    <name type="scientific">Massilia oculi</name>
    <dbReference type="NCBI Taxonomy" id="945844"/>
    <lineage>
        <taxon>Bacteria</taxon>
        <taxon>Pseudomonadati</taxon>
        <taxon>Pseudomonadota</taxon>
        <taxon>Betaproteobacteria</taxon>
        <taxon>Burkholderiales</taxon>
        <taxon>Oxalobacteraceae</taxon>
        <taxon>Telluria group</taxon>
        <taxon>Massilia</taxon>
    </lineage>
</organism>
<dbReference type="InterPro" id="IPR013655">
    <property type="entry name" value="PAS_fold_3"/>
</dbReference>
<dbReference type="PROSITE" id="PS50109">
    <property type="entry name" value="HIS_KIN"/>
    <property type="match status" value="1"/>
</dbReference>
<dbReference type="NCBIfam" id="TIGR00229">
    <property type="entry name" value="sensory_box"/>
    <property type="match status" value="1"/>
</dbReference>
<dbReference type="SMART" id="SM00388">
    <property type="entry name" value="HisKA"/>
    <property type="match status" value="1"/>
</dbReference>
<comment type="catalytic activity">
    <reaction evidence="1">
        <text>ATP + protein L-histidine = ADP + protein N-phospho-L-histidine.</text>
        <dbReference type="EC" id="2.7.13.3"/>
    </reaction>
</comment>
<dbReference type="InterPro" id="IPR001610">
    <property type="entry name" value="PAC"/>
</dbReference>
<dbReference type="CDD" id="cd18161">
    <property type="entry name" value="REC_hyHK_blue-like"/>
    <property type="match status" value="1"/>
</dbReference>
<evidence type="ECO:0000256" key="2">
    <source>
        <dbReference type="ARBA" id="ARBA00012438"/>
    </source>
</evidence>
<dbReference type="Gene3D" id="3.40.50.2300">
    <property type="match status" value="1"/>
</dbReference>
<dbReference type="Gene3D" id="3.30.565.10">
    <property type="entry name" value="Histidine kinase-like ATPase, C-terminal domain"/>
    <property type="match status" value="1"/>
</dbReference>
<dbReference type="PROSITE" id="PS50113">
    <property type="entry name" value="PAC"/>
    <property type="match status" value="2"/>
</dbReference>
<dbReference type="InterPro" id="IPR000014">
    <property type="entry name" value="PAS"/>
</dbReference>
<sequence length="717" mass="78171">MLYQHIPALPCSVAAMQEEIEALQRERSRLRTANERLELALSASGVVGLWDWMVDTDLLHGDANFARLYGLDRERTAAGLTMEQYQEFVVVEDLPGLREDIRDTFVRGTDFLVEYRLAIPGEALRWVECKGKLIYDEHGRPVRFSGTTVDITKRKQADDDMRSHAVAARANAERVQLALAAGAIVGTWVWDIKTNQFSIDEGFASAFGLDPALGHRGISLEPVMDAVHPDDRAALREAVANAVQHGGTYMHQYRVRRHDGIHYWVEANGRVERDGDGNPDRFPGVLIDITARRGVEAERDRVAAELRDLNASLEQRVNERTAKLVETQEALRQSQKMEAVGQLTGGLAHDFNNLLAGISGALQLMQLRALNGQFKDVDRYILTAQSGVKRAAALTHRLLAFSRRQTLDPRPADVNRLVADMHELVQRTVGPGIAVEVIAEPDLWNALVDASQLENALLNLCINARDAMPDGGHITIETGNRWLDERAAQLHDIPPGAYLALQVSDAGVGMAPDILDKAFEPFFTTKPVGEGTGLGLSMVYGFAKQSGGQVHISSAPGAGTTVSIYLPRHVGEVSTEQEKTAALPPAAVATHRHVLIVDDEPMIRMLVAETIVDLGYTALEAGDSATGLKILQSDVPIDLLVSDVGLPGGLNGRQMADAGRQTRPDLKVLFITGYAENAAVGNGHLMAGMQVVTKPFDMQALASRIRALVESQDQAPA</sequence>
<evidence type="ECO:0000256" key="4">
    <source>
        <dbReference type="PROSITE-ProRule" id="PRU00169"/>
    </source>
</evidence>
<dbReference type="EC" id="2.7.13.3" evidence="2"/>
<dbReference type="KEGG" id="mtim:DIR46_16630"/>
<feature type="coiled-coil region" evidence="5">
    <location>
        <begin position="292"/>
        <end position="330"/>
    </location>
</feature>
<protein>
    <recommendedName>
        <fullName evidence="2">histidine kinase</fullName>
        <ecNumber evidence="2">2.7.13.3</ecNumber>
    </recommendedName>
</protein>
<dbReference type="InterPro" id="IPR000700">
    <property type="entry name" value="PAS-assoc_C"/>
</dbReference>
<dbReference type="RefSeq" id="WP_109346219.1">
    <property type="nucleotide sequence ID" value="NZ_CP029343.1"/>
</dbReference>
<dbReference type="SMART" id="SM00387">
    <property type="entry name" value="HATPase_c"/>
    <property type="match status" value="1"/>
</dbReference>
<dbReference type="InterPro" id="IPR001789">
    <property type="entry name" value="Sig_transdc_resp-reg_receiver"/>
</dbReference>
<gene>
    <name evidence="9" type="ORF">DIR46_16630</name>
</gene>
<dbReference type="InterPro" id="IPR005467">
    <property type="entry name" value="His_kinase_dom"/>
</dbReference>
<dbReference type="CDD" id="cd00082">
    <property type="entry name" value="HisKA"/>
    <property type="match status" value="1"/>
</dbReference>
<dbReference type="EMBL" id="CP029343">
    <property type="protein sequence ID" value="AWL05892.1"/>
    <property type="molecule type" value="Genomic_DNA"/>
</dbReference>
<dbReference type="SUPFAM" id="SSF47384">
    <property type="entry name" value="Homodimeric domain of signal transducing histidine kinase"/>
    <property type="match status" value="1"/>
</dbReference>
<dbReference type="Gene3D" id="2.10.70.100">
    <property type="match status" value="2"/>
</dbReference>
<evidence type="ECO:0000256" key="1">
    <source>
        <dbReference type="ARBA" id="ARBA00000085"/>
    </source>
</evidence>
<name>A0A2S2DKK1_9BURK</name>
<dbReference type="Pfam" id="PF02518">
    <property type="entry name" value="HATPase_c"/>
    <property type="match status" value="1"/>
</dbReference>
<dbReference type="SMART" id="SM00448">
    <property type="entry name" value="REC"/>
    <property type="match status" value="1"/>
</dbReference>
<evidence type="ECO:0000259" key="8">
    <source>
        <dbReference type="PROSITE" id="PS50113"/>
    </source>
</evidence>
<dbReference type="SUPFAM" id="SSF52172">
    <property type="entry name" value="CheY-like"/>
    <property type="match status" value="1"/>
</dbReference>
<dbReference type="CDD" id="cd00130">
    <property type="entry name" value="PAS"/>
    <property type="match status" value="2"/>
</dbReference>
<dbReference type="InterPro" id="IPR036890">
    <property type="entry name" value="HATPase_C_sf"/>
</dbReference>
<evidence type="ECO:0000313" key="10">
    <source>
        <dbReference type="Proteomes" id="UP000245820"/>
    </source>
</evidence>
<dbReference type="InterPro" id="IPR003661">
    <property type="entry name" value="HisK_dim/P_dom"/>
</dbReference>
<proteinExistence type="predicted"/>
<feature type="domain" description="Histidine kinase" evidence="6">
    <location>
        <begin position="346"/>
        <end position="570"/>
    </location>
</feature>
<dbReference type="GO" id="GO:0000155">
    <property type="term" value="F:phosphorelay sensor kinase activity"/>
    <property type="evidence" value="ECO:0007669"/>
    <property type="project" value="InterPro"/>
</dbReference>
<feature type="domain" description="PAC" evidence="8">
    <location>
        <begin position="249"/>
        <end position="301"/>
    </location>
</feature>
<dbReference type="Gene3D" id="1.10.287.130">
    <property type="match status" value="1"/>
</dbReference>
<reference evidence="9 10" key="1">
    <citation type="submission" date="2018-05" db="EMBL/GenBank/DDBJ databases">
        <title>Complete genome sequence of Massilia oculi sp. nov. CCUG 43427T (=DSM 26321T), the type strain of M. oculi, and comparison with genome sequences of other Massilia strains.</title>
        <authorList>
            <person name="Zhu B."/>
        </authorList>
    </citation>
    <scope>NUCLEOTIDE SEQUENCE [LARGE SCALE GENOMIC DNA]</scope>
    <source>
        <strain evidence="9 10">CCUG 43427</strain>
    </source>
</reference>
<keyword evidence="5" id="KW-0175">Coiled coil</keyword>
<dbReference type="PANTHER" id="PTHR43065:SF42">
    <property type="entry name" value="TWO-COMPONENT SENSOR PPRA"/>
    <property type="match status" value="1"/>
</dbReference>
<dbReference type="Pfam" id="PF08447">
    <property type="entry name" value="PAS_3"/>
    <property type="match status" value="2"/>
</dbReference>
<keyword evidence="3 4" id="KW-0597">Phosphoprotein</keyword>
<feature type="domain" description="Response regulatory" evidence="7">
    <location>
        <begin position="593"/>
        <end position="709"/>
    </location>
</feature>
<feature type="coiled-coil region" evidence="5">
    <location>
        <begin position="13"/>
        <end position="43"/>
    </location>
</feature>